<dbReference type="OrthoDB" id="3249214at2759"/>
<protein>
    <recommendedName>
        <fullName evidence="3">F-box domain-containing protein</fullName>
    </recommendedName>
</protein>
<name>A0A5C3LVK3_9AGAR</name>
<dbReference type="Proteomes" id="UP000308652">
    <property type="component" value="Unassembled WGS sequence"/>
</dbReference>
<keyword evidence="2" id="KW-1185">Reference proteome</keyword>
<dbReference type="InterPro" id="IPR032675">
    <property type="entry name" value="LRR_dom_sf"/>
</dbReference>
<gene>
    <name evidence="1" type="ORF">BDQ12DRAFT_725436</name>
</gene>
<evidence type="ECO:0008006" key="3">
    <source>
        <dbReference type="Google" id="ProtNLM"/>
    </source>
</evidence>
<organism evidence="1 2">
    <name type="scientific">Crucibulum laeve</name>
    <dbReference type="NCBI Taxonomy" id="68775"/>
    <lineage>
        <taxon>Eukaryota</taxon>
        <taxon>Fungi</taxon>
        <taxon>Dikarya</taxon>
        <taxon>Basidiomycota</taxon>
        <taxon>Agaricomycotina</taxon>
        <taxon>Agaricomycetes</taxon>
        <taxon>Agaricomycetidae</taxon>
        <taxon>Agaricales</taxon>
        <taxon>Agaricineae</taxon>
        <taxon>Nidulariaceae</taxon>
        <taxon>Crucibulum</taxon>
    </lineage>
</organism>
<dbReference type="STRING" id="68775.A0A5C3LVK3"/>
<evidence type="ECO:0000313" key="1">
    <source>
        <dbReference type="EMBL" id="TFK36136.1"/>
    </source>
</evidence>
<accession>A0A5C3LVK3</accession>
<dbReference type="EMBL" id="ML213616">
    <property type="protein sequence ID" value="TFK36136.1"/>
    <property type="molecule type" value="Genomic_DNA"/>
</dbReference>
<sequence>MDTLSFDLKDLILGFIPSQKDLLPLAFTSRSWYSLIIPRHSEYRDLRLSSARPEIWAHLSHRADLASNIRNVCISEHTAISETYPKTLVEVDQIRETGDLTQALTNMTSLHKFEWASPWHPRIASECENTAVFQVLRESRTLKELAIYYETYVAIRHITEIPNNMLGLASQSPNFPLWHISDLTSLKLSGKWKISKSMPPIVSLLKLCVHLQELSITFDESTYGFTSCTFPHLRKLHLQRESYLGLLAGIPDSVVEATILSFLAAHSTIEELRCDVLSISCNQLPPMFLPNLRRLETNTSALTALLYDNAITARPLESISTFAN</sequence>
<dbReference type="AlphaFoldDB" id="A0A5C3LVK3"/>
<dbReference type="SUPFAM" id="SSF52047">
    <property type="entry name" value="RNI-like"/>
    <property type="match status" value="1"/>
</dbReference>
<reference evidence="1 2" key="1">
    <citation type="journal article" date="2019" name="Nat. Ecol. Evol.">
        <title>Megaphylogeny resolves global patterns of mushroom evolution.</title>
        <authorList>
            <person name="Varga T."/>
            <person name="Krizsan K."/>
            <person name="Foldi C."/>
            <person name="Dima B."/>
            <person name="Sanchez-Garcia M."/>
            <person name="Sanchez-Ramirez S."/>
            <person name="Szollosi G.J."/>
            <person name="Szarkandi J.G."/>
            <person name="Papp V."/>
            <person name="Albert L."/>
            <person name="Andreopoulos W."/>
            <person name="Angelini C."/>
            <person name="Antonin V."/>
            <person name="Barry K.W."/>
            <person name="Bougher N.L."/>
            <person name="Buchanan P."/>
            <person name="Buyck B."/>
            <person name="Bense V."/>
            <person name="Catcheside P."/>
            <person name="Chovatia M."/>
            <person name="Cooper J."/>
            <person name="Damon W."/>
            <person name="Desjardin D."/>
            <person name="Finy P."/>
            <person name="Geml J."/>
            <person name="Haridas S."/>
            <person name="Hughes K."/>
            <person name="Justo A."/>
            <person name="Karasinski D."/>
            <person name="Kautmanova I."/>
            <person name="Kiss B."/>
            <person name="Kocsube S."/>
            <person name="Kotiranta H."/>
            <person name="LaButti K.M."/>
            <person name="Lechner B.E."/>
            <person name="Liimatainen K."/>
            <person name="Lipzen A."/>
            <person name="Lukacs Z."/>
            <person name="Mihaltcheva S."/>
            <person name="Morgado L.N."/>
            <person name="Niskanen T."/>
            <person name="Noordeloos M.E."/>
            <person name="Ohm R.A."/>
            <person name="Ortiz-Santana B."/>
            <person name="Ovrebo C."/>
            <person name="Racz N."/>
            <person name="Riley R."/>
            <person name="Savchenko A."/>
            <person name="Shiryaev A."/>
            <person name="Soop K."/>
            <person name="Spirin V."/>
            <person name="Szebenyi C."/>
            <person name="Tomsovsky M."/>
            <person name="Tulloss R.E."/>
            <person name="Uehling J."/>
            <person name="Grigoriev I.V."/>
            <person name="Vagvolgyi C."/>
            <person name="Papp T."/>
            <person name="Martin F.M."/>
            <person name="Miettinen O."/>
            <person name="Hibbett D.S."/>
            <person name="Nagy L.G."/>
        </authorList>
    </citation>
    <scope>NUCLEOTIDE SEQUENCE [LARGE SCALE GENOMIC DNA]</scope>
    <source>
        <strain evidence="1 2">CBS 166.37</strain>
    </source>
</reference>
<proteinExistence type="predicted"/>
<dbReference type="Gene3D" id="3.80.10.10">
    <property type="entry name" value="Ribonuclease Inhibitor"/>
    <property type="match status" value="1"/>
</dbReference>
<evidence type="ECO:0000313" key="2">
    <source>
        <dbReference type="Proteomes" id="UP000308652"/>
    </source>
</evidence>